<dbReference type="GO" id="GO:0005524">
    <property type="term" value="F:ATP binding"/>
    <property type="evidence" value="ECO:0007669"/>
    <property type="project" value="UniProtKB-KW"/>
</dbReference>
<comment type="catalytic activity">
    <reaction evidence="15">
        <text>tRNA(Gly) + glycine + ATP = glycyl-tRNA(Gly) + AMP + diphosphate</text>
        <dbReference type="Rhea" id="RHEA:16013"/>
        <dbReference type="Rhea" id="RHEA-COMP:9664"/>
        <dbReference type="Rhea" id="RHEA-COMP:9683"/>
        <dbReference type="ChEBI" id="CHEBI:30616"/>
        <dbReference type="ChEBI" id="CHEBI:33019"/>
        <dbReference type="ChEBI" id="CHEBI:57305"/>
        <dbReference type="ChEBI" id="CHEBI:78442"/>
        <dbReference type="ChEBI" id="CHEBI:78522"/>
        <dbReference type="ChEBI" id="CHEBI:456215"/>
        <dbReference type="EC" id="6.1.1.14"/>
    </reaction>
    <physiologicalReaction direction="left-to-right" evidence="15">
        <dbReference type="Rhea" id="RHEA:16014"/>
    </physiologicalReaction>
</comment>
<dbReference type="Gene3D" id="3.40.50.800">
    <property type="entry name" value="Anticodon-binding domain"/>
    <property type="match status" value="1"/>
</dbReference>
<evidence type="ECO:0000256" key="10">
    <source>
        <dbReference type="ARBA" id="ARBA00022840"/>
    </source>
</evidence>
<dbReference type="InterPro" id="IPR004154">
    <property type="entry name" value="Anticodon-bd"/>
</dbReference>
<accession>A0AA35SV59</accession>
<dbReference type="Pfam" id="PF00458">
    <property type="entry name" value="WHEP-TRS"/>
    <property type="match status" value="1"/>
</dbReference>
<comment type="subunit">
    <text evidence="3">Homodimer.</text>
</comment>
<dbReference type="NCBIfam" id="NF003211">
    <property type="entry name" value="PRK04173.1"/>
    <property type="match status" value="1"/>
</dbReference>
<keyword evidence="11" id="KW-0648">Protein biosynthesis</keyword>
<evidence type="ECO:0000256" key="6">
    <source>
        <dbReference type="ARBA" id="ARBA00022490"/>
    </source>
</evidence>
<evidence type="ECO:0000256" key="2">
    <source>
        <dbReference type="ARBA" id="ARBA00008226"/>
    </source>
</evidence>
<evidence type="ECO:0000256" key="3">
    <source>
        <dbReference type="ARBA" id="ARBA00011738"/>
    </source>
</evidence>
<dbReference type="AlphaFoldDB" id="A0AA35SV59"/>
<dbReference type="FunFam" id="3.30.930.10:FF:000010">
    <property type="entry name" value="Glycyl-tRNA synthetase 1"/>
    <property type="match status" value="1"/>
</dbReference>
<reference evidence="18" key="1">
    <citation type="submission" date="2023-03" db="EMBL/GenBank/DDBJ databases">
        <authorList>
            <person name="Steffen K."/>
            <person name="Cardenas P."/>
        </authorList>
    </citation>
    <scope>NUCLEOTIDE SEQUENCE</scope>
</reference>
<dbReference type="GO" id="GO:0004820">
    <property type="term" value="F:glycine-tRNA ligase activity"/>
    <property type="evidence" value="ECO:0007669"/>
    <property type="project" value="UniProtKB-EC"/>
</dbReference>
<dbReference type="FunFam" id="3.30.40.230:FF:000001">
    <property type="entry name" value="Glycine--tRNA ligase"/>
    <property type="match status" value="1"/>
</dbReference>
<dbReference type="GO" id="GO:0070150">
    <property type="term" value="P:mitochondrial glycyl-tRNA aminoacylation"/>
    <property type="evidence" value="ECO:0007669"/>
    <property type="project" value="TreeGrafter"/>
</dbReference>
<dbReference type="InterPro" id="IPR000738">
    <property type="entry name" value="WHEP-TRS_dom"/>
</dbReference>
<comment type="similarity">
    <text evidence="2">Belongs to the class-II aminoacyl-tRNA synthetase family.</text>
</comment>
<dbReference type="CDD" id="cd00774">
    <property type="entry name" value="GlyRS-like_core"/>
    <property type="match status" value="1"/>
</dbReference>
<dbReference type="PROSITE" id="PS50862">
    <property type="entry name" value="AA_TRNA_LIGASE_II"/>
    <property type="match status" value="1"/>
</dbReference>
<evidence type="ECO:0000313" key="19">
    <source>
        <dbReference type="Proteomes" id="UP001174909"/>
    </source>
</evidence>
<evidence type="ECO:0000256" key="4">
    <source>
        <dbReference type="ARBA" id="ARBA00012829"/>
    </source>
</evidence>
<dbReference type="Gene3D" id="3.30.930.10">
    <property type="entry name" value="Bira Bifunctional Protein, Domain 2"/>
    <property type="match status" value="1"/>
</dbReference>
<gene>
    <name evidence="18" type="ORF">GBAR_LOCUS20181</name>
</gene>
<evidence type="ECO:0000256" key="9">
    <source>
        <dbReference type="ARBA" id="ARBA00022741"/>
    </source>
</evidence>
<dbReference type="PANTHER" id="PTHR10745">
    <property type="entry name" value="GLYCYL-TRNA SYNTHETASE/DNA POLYMERASE SUBUNIT GAMMA-2"/>
    <property type="match status" value="1"/>
</dbReference>
<comment type="subcellular location">
    <subcellularLocation>
        <location evidence="1">Cytoplasm</location>
    </subcellularLocation>
</comment>
<dbReference type="FunFam" id="3.40.50.800:FF:000004">
    <property type="entry name" value="Glycine--tRNA ligase 2"/>
    <property type="match status" value="1"/>
</dbReference>
<evidence type="ECO:0000256" key="13">
    <source>
        <dbReference type="ARBA" id="ARBA00030057"/>
    </source>
</evidence>
<dbReference type="InterPro" id="IPR006195">
    <property type="entry name" value="aa-tRNA-synth_II"/>
</dbReference>
<feature type="domain" description="WHEP-TRS" evidence="17">
    <location>
        <begin position="48"/>
        <end position="104"/>
    </location>
</feature>
<evidence type="ECO:0000256" key="5">
    <source>
        <dbReference type="ARBA" id="ARBA00019404"/>
    </source>
</evidence>
<dbReference type="Proteomes" id="UP001174909">
    <property type="component" value="Unassembled WGS sequence"/>
</dbReference>
<keyword evidence="8" id="KW-0808">Transferase</keyword>
<dbReference type="SUPFAM" id="SSF55681">
    <property type="entry name" value="Class II aaRS and biotin synthetases"/>
    <property type="match status" value="1"/>
</dbReference>
<evidence type="ECO:0000256" key="1">
    <source>
        <dbReference type="ARBA" id="ARBA00004496"/>
    </source>
</evidence>
<organism evidence="18 19">
    <name type="scientific">Geodia barretti</name>
    <name type="common">Barrett's horny sponge</name>
    <dbReference type="NCBI Taxonomy" id="519541"/>
    <lineage>
        <taxon>Eukaryota</taxon>
        <taxon>Metazoa</taxon>
        <taxon>Porifera</taxon>
        <taxon>Demospongiae</taxon>
        <taxon>Heteroscleromorpha</taxon>
        <taxon>Tetractinellida</taxon>
        <taxon>Astrophorina</taxon>
        <taxon>Geodiidae</taxon>
        <taxon>Geodia</taxon>
    </lineage>
</organism>
<evidence type="ECO:0000256" key="14">
    <source>
        <dbReference type="ARBA" id="ARBA00048436"/>
    </source>
</evidence>
<keyword evidence="6" id="KW-0963">Cytoplasm</keyword>
<dbReference type="CDD" id="cd00858">
    <property type="entry name" value="GlyRS_anticodon"/>
    <property type="match status" value="1"/>
</dbReference>
<dbReference type="InterPro" id="IPR036621">
    <property type="entry name" value="Anticodon-bd_dom_sf"/>
</dbReference>
<dbReference type="PROSITE" id="PS51185">
    <property type="entry name" value="WHEP_TRS_2"/>
    <property type="match status" value="1"/>
</dbReference>
<evidence type="ECO:0000259" key="16">
    <source>
        <dbReference type="PROSITE" id="PS50862"/>
    </source>
</evidence>
<dbReference type="EC" id="6.1.1.14" evidence="4"/>
<dbReference type="InterPro" id="IPR045864">
    <property type="entry name" value="aa-tRNA-synth_II/BPL/LPL"/>
</dbReference>
<dbReference type="InterPro" id="IPR027031">
    <property type="entry name" value="Gly-tRNA_synthase/POLG2"/>
</dbReference>
<keyword evidence="7 18" id="KW-0436">Ligase</keyword>
<comment type="catalytic activity">
    <reaction evidence="14">
        <text>2 ATP + H(+) = P(1),P(4)-bis(5'-adenosyl) tetraphosphate + diphosphate</text>
        <dbReference type="Rhea" id="RHEA:34935"/>
        <dbReference type="ChEBI" id="CHEBI:15378"/>
        <dbReference type="ChEBI" id="CHEBI:30616"/>
        <dbReference type="ChEBI" id="CHEBI:33019"/>
        <dbReference type="ChEBI" id="CHEBI:58141"/>
    </reaction>
    <physiologicalReaction direction="left-to-right" evidence="14">
        <dbReference type="Rhea" id="RHEA:34936"/>
    </physiologicalReaction>
</comment>
<dbReference type="InterPro" id="IPR033731">
    <property type="entry name" value="GlyRS-like_core"/>
</dbReference>
<dbReference type="FunFam" id="3.30.720.200:FF:000001">
    <property type="entry name" value="Glycine--tRNA ligase 2"/>
    <property type="match status" value="1"/>
</dbReference>
<dbReference type="InterPro" id="IPR002314">
    <property type="entry name" value="aa-tRNA-synt_IIb"/>
</dbReference>
<keyword evidence="19" id="KW-1185">Reference proteome</keyword>
<evidence type="ECO:0000313" key="18">
    <source>
        <dbReference type="EMBL" id="CAI8035962.1"/>
    </source>
</evidence>
<feature type="domain" description="Aminoacyl-transfer RNA synthetases class-II family profile" evidence="16">
    <location>
        <begin position="105"/>
        <end position="595"/>
    </location>
</feature>
<evidence type="ECO:0000256" key="12">
    <source>
        <dbReference type="ARBA" id="ARBA00023146"/>
    </source>
</evidence>
<dbReference type="Pfam" id="PF03129">
    <property type="entry name" value="HGTP_anticodon"/>
    <property type="match status" value="1"/>
</dbReference>
<evidence type="ECO:0000256" key="11">
    <source>
        <dbReference type="ARBA" id="ARBA00022917"/>
    </source>
</evidence>
<dbReference type="GO" id="GO:0005739">
    <property type="term" value="C:mitochondrion"/>
    <property type="evidence" value="ECO:0007669"/>
    <property type="project" value="TreeGrafter"/>
</dbReference>
<dbReference type="EMBL" id="CASHTH010002839">
    <property type="protein sequence ID" value="CAI8035962.1"/>
    <property type="molecule type" value="Genomic_DNA"/>
</dbReference>
<dbReference type="GO" id="GO:0016740">
    <property type="term" value="F:transferase activity"/>
    <property type="evidence" value="ECO:0007669"/>
    <property type="project" value="UniProtKB-KW"/>
</dbReference>
<dbReference type="SUPFAM" id="SSF52954">
    <property type="entry name" value="Class II aaRS ABD-related"/>
    <property type="match status" value="1"/>
</dbReference>
<keyword evidence="12" id="KW-0030">Aminoacyl-tRNA synthetase</keyword>
<proteinExistence type="inferred from homology"/>
<dbReference type="PRINTS" id="PR01043">
    <property type="entry name" value="TRNASYNTHGLY"/>
</dbReference>
<dbReference type="NCBIfam" id="TIGR00389">
    <property type="entry name" value="glyS_dimeric"/>
    <property type="match status" value="1"/>
</dbReference>
<dbReference type="Gene3D" id="3.30.720.200">
    <property type="match status" value="1"/>
</dbReference>
<evidence type="ECO:0000256" key="8">
    <source>
        <dbReference type="ARBA" id="ARBA00022679"/>
    </source>
</evidence>
<protein>
    <recommendedName>
        <fullName evidence="5">Glycine--tRNA ligase</fullName>
        <ecNumber evidence="4">6.1.1.14</ecNumber>
    </recommendedName>
    <alternativeName>
        <fullName evidence="13">Diadenosine tetraphosphate synthetase</fullName>
    </alternativeName>
</protein>
<dbReference type="InterPro" id="IPR002315">
    <property type="entry name" value="tRNA-synt_gly"/>
</dbReference>
<dbReference type="SMART" id="SM00991">
    <property type="entry name" value="WHEP-TRS"/>
    <property type="match status" value="1"/>
</dbReference>
<dbReference type="Gene3D" id="1.10.287.10">
    <property type="entry name" value="S15/NS1, RNA-binding"/>
    <property type="match status" value="1"/>
</dbReference>
<evidence type="ECO:0000256" key="15">
    <source>
        <dbReference type="ARBA" id="ARBA00049523"/>
    </source>
</evidence>
<comment type="caution">
    <text evidence="18">The sequence shown here is derived from an EMBL/GenBank/DDBJ whole genome shotgun (WGS) entry which is preliminary data.</text>
</comment>
<dbReference type="Gene3D" id="3.30.40.230">
    <property type="match status" value="1"/>
</dbReference>
<name>A0AA35SV59_GEOBA</name>
<keyword evidence="10" id="KW-0067">ATP-binding</keyword>
<evidence type="ECO:0000256" key="7">
    <source>
        <dbReference type="ARBA" id="ARBA00022598"/>
    </source>
</evidence>
<sequence>MFSRPLQSLLRQYSRLLSPPAVSPSPPALSLPRLHRALMATQVEKEVQLGPLRVAVKEQGDLIRAMKAEGRPNLEVQAAVSELRKRKTALEKKEKDLIPQEAKIDRGKLEDTLKRRYFYAPAFSIYGGVAGLYDYGPMGCAMKSNLLSLWRQHFVLEEGMLEIDSCILTPEPVLKASGHTDRFSDFMVKDEATGECFRADHLLEDVMESLVSDPKCPPEKKEEYQLIRAKADSYSQEELAGLFTRFSIKSPVTGNSLSPPMDFNLMFKTSIGPGGALTGFLRPETAQGIFVNFKRLLEFNNGKLPFAAAQIGKAFRNEISPRSGLLRVREFEMAEIEHFVHPEKRNKFEKFSNVADLSISLFSACNQMDGKSAESLTLGDAVRSGLVANETLGYFVGRIHLFLTRIGVDPGKLRFRQHMSNEMAHYASDCWDAECLTSYGWVECVGCADRSCYDLTCHVTAAKVDMSAKEQLSEPLTVDVVEVAPEKGVIGKQFRKEAKVIMDALAALSSSQAEAAEKEATEKGSYELEVGDKKYTLQRNMFKIKRYQKTVHVVDVIPSVIEPSFGVGRILYTVLEHSFGVREGDEQRAWLALPPCVAPVSCSVLPLSSNEQFSPFVQQIASSLKSRGISHKIDDSGGSIGRRYARTDEIGIPFGVTVDFDSLQSKTATLRERDSMRQIRASLEELPGIVSSLISGQLSWAEVEGKWPTFTGPESTQ</sequence>
<dbReference type="PANTHER" id="PTHR10745:SF0">
    <property type="entry name" value="GLYCINE--TRNA LIGASE"/>
    <property type="match status" value="1"/>
</dbReference>
<dbReference type="Pfam" id="PF00587">
    <property type="entry name" value="tRNA-synt_2b"/>
    <property type="match status" value="1"/>
</dbReference>
<keyword evidence="9" id="KW-0547">Nucleotide-binding</keyword>
<evidence type="ECO:0000259" key="17">
    <source>
        <dbReference type="PROSITE" id="PS51185"/>
    </source>
</evidence>